<evidence type="ECO:0000313" key="3">
    <source>
        <dbReference type="Proteomes" id="UP000464262"/>
    </source>
</evidence>
<dbReference type="Pfam" id="PF04471">
    <property type="entry name" value="Mrr_cat"/>
    <property type="match status" value="1"/>
</dbReference>
<evidence type="ECO:0000313" key="2">
    <source>
        <dbReference type="EMBL" id="QIA64265.1"/>
    </source>
</evidence>
<accession>A0A7Z2YEM6</accession>
<proteinExistence type="predicted"/>
<dbReference type="GO" id="GO:0009307">
    <property type="term" value="P:DNA restriction-modification system"/>
    <property type="evidence" value="ECO:0007669"/>
    <property type="project" value="InterPro"/>
</dbReference>
<dbReference type="AlphaFoldDB" id="A0A7Z2YEM6"/>
<organism evidence="2 3">
    <name type="scientific">Vibrio astriarenae</name>
    <dbReference type="NCBI Taxonomy" id="1481923"/>
    <lineage>
        <taxon>Bacteria</taxon>
        <taxon>Pseudomonadati</taxon>
        <taxon>Pseudomonadota</taxon>
        <taxon>Gammaproteobacteria</taxon>
        <taxon>Vibrionales</taxon>
        <taxon>Vibrionaceae</taxon>
        <taxon>Vibrio</taxon>
    </lineage>
</organism>
<dbReference type="InterPro" id="IPR011335">
    <property type="entry name" value="Restrct_endonuc-II-like"/>
</dbReference>
<protein>
    <recommendedName>
        <fullName evidence="1">Restriction endonuclease type IV Mrr domain-containing protein</fullName>
    </recommendedName>
</protein>
<dbReference type="InterPro" id="IPR007560">
    <property type="entry name" value="Restrct_endonuc_IV_Mrr"/>
</dbReference>
<dbReference type="Proteomes" id="UP000464262">
    <property type="component" value="Chromosome 1"/>
</dbReference>
<evidence type="ECO:0000259" key="1">
    <source>
        <dbReference type="Pfam" id="PF04471"/>
    </source>
</evidence>
<keyword evidence="3" id="KW-1185">Reference proteome</keyword>
<feature type="domain" description="Restriction endonuclease type IV Mrr" evidence="1">
    <location>
        <begin position="22"/>
        <end position="135"/>
    </location>
</feature>
<dbReference type="InterPro" id="IPR011856">
    <property type="entry name" value="tRNA_endonuc-like_dom_sf"/>
</dbReference>
<dbReference type="RefSeq" id="WP_164649174.1">
    <property type="nucleotide sequence ID" value="NZ_CP047475.1"/>
</dbReference>
<dbReference type="EMBL" id="CP047475">
    <property type="protein sequence ID" value="QIA64265.1"/>
    <property type="molecule type" value="Genomic_DNA"/>
</dbReference>
<sequence length="238" mass="26976">MTINGLVLFYVNGKYHQRLGRDAINWKQYQESVAHFFKELGLDTEIEAIVHGVRGKHEVDVLVKGNIQGIQFTWVIECKNWKKSIPKEKVMALSSIVQDIGADRGFLLSESGFQSGAIKATAKSNITLTSLQELEEDAKQGLLDSTLGSISWRITKAQTQLRTINKEIFDAPYIPPPEILDLMSSLLILSSVLEDAMKDEYPINYYRNDTVYSQKELIERANKVLNKAEAWILDTLKQ</sequence>
<dbReference type="Gene3D" id="3.40.1350.10">
    <property type="match status" value="1"/>
</dbReference>
<name>A0A7Z2YEM6_9VIBR</name>
<dbReference type="PANTHER" id="PTHR30015:SF7">
    <property type="entry name" value="TYPE IV METHYL-DIRECTED RESTRICTION ENZYME ECOKMRR"/>
    <property type="match status" value="1"/>
</dbReference>
<gene>
    <name evidence="2" type="ORF">GT360_12425</name>
</gene>
<reference evidence="2 3" key="1">
    <citation type="submission" date="2020-01" db="EMBL/GenBank/DDBJ databases">
        <title>Whole genome and functional gene identification of agarase of Vibrio HN897.</title>
        <authorList>
            <person name="Liu Y."/>
            <person name="Zhao Z."/>
        </authorList>
    </citation>
    <scope>NUCLEOTIDE SEQUENCE [LARGE SCALE GENOMIC DNA]</scope>
    <source>
        <strain evidence="2 3">HN897</strain>
    </source>
</reference>
<dbReference type="PANTHER" id="PTHR30015">
    <property type="entry name" value="MRR RESTRICTION SYSTEM PROTEIN"/>
    <property type="match status" value="1"/>
</dbReference>
<dbReference type="KEGG" id="vas:GT360_12425"/>
<dbReference type="GO" id="GO:0003677">
    <property type="term" value="F:DNA binding"/>
    <property type="evidence" value="ECO:0007669"/>
    <property type="project" value="InterPro"/>
</dbReference>
<dbReference type="GO" id="GO:0015666">
    <property type="term" value="F:restriction endodeoxyribonuclease activity"/>
    <property type="evidence" value="ECO:0007669"/>
    <property type="project" value="TreeGrafter"/>
</dbReference>
<dbReference type="SUPFAM" id="SSF52980">
    <property type="entry name" value="Restriction endonuclease-like"/>
    <property type="match status" value="1"/>
</dbReference>
<dbReference type="InterPro" id="IPR052906">
    <property type="entry name" value="Type_IV_Methyl-Rstrct_Enzyme"/>
</dbReference>